<evidence type="ECO:0000313" key="3">
    <source>
        <dbReference type="Proteomes" id="UP001219518"/>
    </source>
</evidence>
<keyword evidence="2" id="KW-0436">Ligase</keyword>
<dbReference type="Proteomes" id="UP001219518">
    <property type="component" value="Unassembled WGS sequence"/>
</dbReference>
<evidence type="ECO:0000313" key="2">
    <source>
        <dbReference type="EMBL" id="KAK3931374.1"/>
    </source>
</evidence>
<gene>
    <name evidence="2" type="ORF">KUF71_006362</name>
</gene>
<reference evidence="2" key="1">
    <citation type="submission" date="2021-07" db="EMBL/GenBank/DDBJ databases">
        <authorList>
            <person name="Catto M.A."/>
            <person name="Jacobson A."/>
            <person name="Kennedy G."/>
            <person name="Labadie P."/>
            <person name="Hunt B.G."/>
            <person name="Srinivasan R."/>
        </authorList>
    </citation>
    <scope>NUCLEOTIDE SEQUENCE</scope>
    <source>
        <strain evidence="2">PL_HMW_Pooled</strain>
        <tissue evidence="2">Head</tissue>
    </source>
</reference>
<name>A0AAE1I2H1_9NEOP</name>
<comment type="caution">
    <text evidence="2">The sequence shown here is derived from an EMBL/GenBank/DDBJ whole genome shotgun (WGS) entry which is preliminary data.</text>
</comment>
<feature type="region of interest" description="Disordered" evidence="1">
    <location>
        <begin position="148"/>
        <end position="212"/>
    </location>
</feature>
<evidence type="ECO:0000256" key="1">
    <source>
        <dbReference type="SAM" id="MobiDB-lite"/>
    </source>
</evidence>
<organism evidence="2 3">
    <name type="scientific">Frankliniella fusca</name>
    <dbReference type="NCBI Taxonomy" id="407009"/>
    <lineage>
        <taxon>Eukaryota</taxon>
        <taxon>Metazoa</taxon>
        <taxon>Ecdysozoa</taxon>
        <taxon>Arthropoda</taxon>
        <taxon>Hexapoda</taxon>
        <taxon>Insecta</taxon>
        <taxon>Pterygota</taxon>
        <taxon>Neoptera</taxon>
        <taxon>Paraneoptera</taxon>
        <taxon>Thysanoptera</taxon>
        <taxon>Terebrantia</taxon>
        <taxon>Thripoidea</taxon>
        <taxon>Thripidae</taxon>
        <taxon>Frankliniella</taxon>
    </lineage>
</organism>
<dbReference type="GO" id="GO:0016874">
    <property type="term" value="F:ligase activity"/>
    <property type="evidence" value="ECO:0007669"/>
    <property type="project" value="UniProtKB-KW"/>
</dbReference>
<keyword evidence="3" id="KW-1185">Reference proteome</keyword>
<dbReference type="AlphaFoldDB" id="A0AAE1I2H1"/>
<sequence>MPDLCVLCGKELSNEAGVVKCTDKGIASLIKYSVQRGDNLKEKLRGLTVIRVHYKCQKDYTRRIKRDENIFVKSPCRGPPRSDRGVSVVTAESVRATVLDACKERSEEWVRKAAIRVHGTSSLVKENACYHRACFAALLDPSRPEPLLTSPVPLPSPPASTLSTPGEFKTPAKPSAKRPATSPAEGTPSRIPVPKLSAGRGRGKVRPGRPSDERKMAAFDRLCQRLESEDECQYTLAELVSMMPAVGADMDTPMYSEKHLERLLKERYPREIKIVERPGKSSILCFLSGKFDILGETWYMNRSKNEQEERHRIVLKAAEIVRSNILKIVHEPEYFPPVVGAGPNLVPESLTAFLERVTLPQKKRPGC</sequence>
<proteinExistence type="predicted"/>
<reference evidence="2" key="2">
    <citation type="journal article" date="2023" name="BMC Genomics">
        <title>Pest status, molecular evolution, and epigenetic factors derived from the genome assembly of Frankliniella fusca, a thysanopteran phytovirus vector.</title>
        <authorList>
            <person name="Catto M.A."/>
            <person name="Labadie P.E."/>
            <person name="Jacobson A.L."/>
            <person name="Kennedy G.G."/>
            <person name="Srinivasan R."/>
            <person name="Hunt B.G."/>
        </authorList>
    </citation>
    <scope>NUCLEOTIDE SEQUENCE</scope>
    <source>
        <strain evidence="2">PL_HMW_Pooled</strain>
    </source>
</reference>
<accession>A0AAE1I2H1</accession>
<dbReference type="EMBL" id="JAHWGI010001423">
    <property type="protein sequence ID" value="KAK3931374.1"/>
    <property type="molecule type" value="Genomic_DNA"/>
</dbReference>
<protein>
    <submittedName>
        <fullName evidence="2">Formate--tetrahydrofolate ligase</fullName>
    </submittedName>
</protein>